<keyword evidence="4" id="KW-1185">Reference proteome</keyword>
<dbReference type="Proteomes" id="UP001163846">
    <property type="component" value="Unassembled WGS sequence"/>
</dbReference>
<sequence>MFTPPVSPLPSPQPQAEEIDPMEEAQFQAHSRFDPSADTRRPNSPQHDRNHLPGPMPPSYFASGPSSSVTGFSYESVKTNNPSPFSDSSFKSTPSLSASSIPSALSASPRSHPSSYSLKAEAVSFQSQRQYREYEHQTSSDTKRRIGRQIKWTAIAIPAVLILITLSKHCLSGLLELSMGWVNDQQLEAHDGIYGLTPHMHNIDVETPHLPHSHHHRVSASQPTDLPRKHDWEVARRQESSDISVSIETGTATATELATPTTTAAPSGTDSSAATTSVPATAQSLPSIPTSTPDLPVPFPQPWDSKISQNFSTQSCYNFFLNMTNSEDFRSCRPFGLLQNTSDDFADYQTNLTGMNSVIWGTCNPTPGIDQCTSNMATFASTLQTVCAKDLTDNNLFAVSTLQALHAYSLTQAAGCLNDPSTDSYCYVKAVHNTNPSDLYFYSLVSGVAISNSTTLTCSSCTKSLMSLYVDALNANASQLSELASVYPAAQALAASACGSTYAIASTNSQSDSSNGARDSHFHPSSRIVAVCLASLLPVFLVFL</sequence>
<protein>
    <recommendedName>
        <fullName evidence="2">DUF7729 domain-containing protein</fullName>
    </recommendedName>
</protein>
<gene>
    <name evidence="3" type="ORF">F5878DRAFT_371006</name>
</gene>
<feature type="domain" description="DUF7729" evidence="2">
    <location>
        <begin position="298"/>
        <end position="504"/>
    </location>
</feature>
<dbReference type="PANTHER" id="PTHR39460">
    <property type="entry name" value="EXPRESSED PROTEIN"/>
    <property type="match status" value="1"/>
</dbReference>
<comment type="caution">
    <text evidence="3">The sequence shown here is derived from an EMBL/GenBank/DDBJ whole genome shotgun (WGS) entry which is preliminary data.</text>
</comment>
<feature type="compositionally biased region" description="Basic and acidic residues" evidence="1">
    <location>
        <begin position="226"/>
        <end position="240"/>
    </location>
</feature>
<name>A0AA38P0Z5_9AGAR</name>
<dbReference type="AlphaFoldDB" id="A0AA38P0Z5"/>
<feature type="compositionally biased region" description="Basic and acidic residues" evidence="1">
    <location>
        <begin position="31"/>
        <end position="51"/>
    </location>
</feature>
<dbReference type="InterPro" id="IPR056146">
    <property type="entry name" value="DUF7729"/>
</dbReference>
<feature type="region of interest" description="Disordered" evidence="1">
    <location>
        <begin position="208"/>
        <end position="297"/>
    </location>
</feature>
<dbReference type="Pfam" id="PF24855">
    <property type="entry name" value="DUF7729"/>
    <property type="match status" value="1"/>
</dbReference>
<accession>A0AA38P0Z5</accession>
<proteinExistence type="predicted"/>
<feature type="compositionally biased region" description="Low complexity" evidence="1">
    <location>
        <begin position="248"/>
        <end position="284"/>
    </location>
</feature>
<evidence type="ECO:0000259" key="2">
    <source>
        <dbReference type="Pfam" id="PF24855"/>
    </source>
</evidence>
<feature type="region of interest" description="Disordered" evidence="1">
    <location>
        <begin position="1"/>
        <end position="113"/>
    </location>
</feature>
<evidence type="ECO:0000313" key="3">
    <source>
        <dbReference type="EMBL" id="KAJ3834190.1"/>
    </source>
</evidence>
<evidence type="ECO:0000313" key="4">
    <source>
        <dbReference type="Proteomes" id="UP001163846"/>
    </source>
</evidence>
<feature type="compositionally biased region" description="Polar residues" evidence="1">
    <location>
        <begin position="64"/>
        <end position="91"/>
    </location>
</feature>
<feature type="compositionally biased region" description="Low complexity" evidence="1">
    <location>
        <begin position="92"/>
        <end position="113"/>
    </location>
</feature>
<evidence type="ECO:0000256" key="1">
    <source>
        <dbReference type="SAM" id="MobiDB-lite"/>
    </source>
</evidence>
<dbReference type="EMBL" id="MU806567">
    <property type="protein sequence ID" value="KAJ3834190.1"/>
    <property type="molecule type" value="Genomic_DNA"/>
</dbReference>
<organism evidence="3 4">
    <name type="scientific">Lentinula raphanica</name>
    <dbReference type="NCBI Taxonomy" id="153919"/>
    <lineage>
        <taxon>Eukaryota</taxon>
        <taxon>Fungi</taxon>
        <taxon>Dikarya</taxon>
        <taxon>Basidiomycota</taxon>
        <taxon>Agaricomycotina</taxon>
        <taxon>Agaricomycetes</taxon>
        <taxon>Agaricomycetidae</taxon>
        <taxon>Agaricales</taxon>
        <taxon>Marasmiineae</taxon>
        <taxon>Omphalotaceae</taxon>
        <taxon>Lentinula</taxon>
    </lineage>
</organism>
<feature type="compositionally biased region" description="Pro residues" evidence="1">
    <location>
        <begin position="1"/>
        <end position="13"/>
    </location>
</feature>
<reference evidence="3" key="1">
    <citation type="submission" date="2022-08" db="EMBL/GenBank/DDBJ databases">
        <authorList>
            <consortium name="DOE Joint Genome Institute"/>
            <person name="Min B."/>
            <person name="Riley R."/>
            <person name="Sierra-Patev S."/>
            <person name="Naranjo-Ortiz M."/>
            <person name="Looney B."/>
            <person name="Konkel Z."/>
            <person name="Slot J.C."/>
            <person name="Sakamoto Y."/>
            <person name="Steenwyk J.L."/>
            <person name="Rokas A."/>
            <person name="Carro J."/>
            <person name="Camarero S."/>
            <person name="Ferreira P."/>
            <person name="Molpeceres G."/>
            <person name="Ruiz-Duenas F.J."/>
            <person name="Serrano A."/>
            <person name="Henrissat B."/>
            <person name="Drula E."/>
            <person name="Hughes K.W."/>
            <person name="Mata J.L."/>
            <person name="Ishikawa N.K."/>
            <person name="Vargas-Isla R."/>
            <person name="Ushijima S."/>
            <person name="Smith C.A."/>
            <person name="Ahrendt S."/>
            <person name="Andreopoulos W."/>
            <person name="He G."/>
            <person name="Labutti K."/>
            <person name="Lipzen A."/>
            <person name="Ng V."/>
            <person name="Sandor L."/>
            <person name="Barry K."/>
            <person name="Martinez A.T."/>
            <person name="Xiao Y."/>
            <person name="Gibbons J.G."/>
            <person name="Terashima K."/>
            <person name="Hibbett D.S."/>
            <person name="Grigoriev I.V."/>
        </authorList>
    </citation>
    <scope>NUCLEOTIDE SEQUENCE</scope>
    <source>
        <strain evidence="3">TFB9207</strain>
    </source>
</reference>
<dbReference type="PANTHER" id="PTHR39460:SF1">
    <property type="entry name" value="C6 TRANSCRIPTION FACTOR"/>
    <property type="match status" value="1"/>
</dbReference>